<sequence length="254" mass="31035">MFHILQKGRIELVNLKHYIIIVTLIFLEQLYYKDGQDAMFLQFQQNKLQEIVIKKLLRILKHSYNISQNKQLNYDIYIFLINVKPYQEHRILIWRKLPKQSVFDVYEKFKKNFPHSNGKEVNSDLLLKVFQLFLLFKQKYQIIRKSQRISESISCIQKPIYRLIQQFNSFLFQDIMIQFIQFLKELKNLHYLNMNNKTENLIFTNQNDVNVTAREIVLLIYYFKKIKILKQLIQIIKLICQELNVEKWKHFKKP</sequence>
<proteinExistence type="predicted"/>
<keyword evidence="2" id="KW-1185">Reference proteome</keyword>
<evidence type="ECO:0000313" key="2">
    <source>
        <dbReference type="Proteomes" id="UP000692954"/>
    </source>
</evidence>
<dbReference type="EMBL" id="CAJJDN010000111">
    <property type="protein sequence ID" value="CAD8116443.1"/>
    <property type="molecule type" value="Genomic_DNA"/>
</dbReference>
<organism evidence="1 2">
    <name type="scientific">Paramecium sonneborni</name>
    <dbReference type="NCBI Taxonomy" id="65129"/>
    <lineage>
        <taxon>Eukaryota</taxon>
        <taxon>Sar</taxon>
        <taxon>Alveolata</taxon>
        <taxon>Ciliophora</taxon>
        <taxon>Intramacronucleata</taxon>
        <taxon>Oligohymenophorea</taxon>
        <taxon>Peniculida</taxon>
        <taxon>Parameciidae</taxon>
        <taxon>Paramecium</taxon>
    </lineage>
</organism>
<comment type="caution">
    <text evidence="1">The sequence shown here is derived from an EMBL/GenBank/DDBJ whole genome shotgun (WGS) entry which is preliminary data.</text>
</comment>
<reference evidence="1" key="1">
    <citation type="submission" date="2021-01" db="EMBL/GenBank/DDBJ databases">
        <authorList>
            <consortium name="Genoscope - CEA"/>
            <person name="William W."/>
        </authorList>
    </citation>
    <scope>NUCLEOTIDE SEQUENCE</scope>
</reference>
<evidence type="ECO:0000313" key="1">
    <source>
        <dbReference type="EMBL" id="CAD8116443.1"/>
    </source>
</evidence>
<name>A0A8S1QL64_9CILI</name>
<dbReference type="AlphaFoldDB" id="A0A8S1QL64"/>
<gene>
    <name evidence="1" type="ORF">PSON_ATCC_30995.1.T1110030</name>
</gene>
<accession>A0A8S1QL64</accession>
<protein>
    <submittedName>
        <fullName evidence="1">Uncharacterized protein</fullName>
    </submittedName>
</protein>
<dbReference type="Proteomes" id="UP000692954">
    <property type="component" value="Unassembled WGS sequence"/>
</dbReference>